<sequence>MQSPVDEITSVVKGLIEAPTADAQRAVLTRYFSPDASFDHPLCAVASTSGSRDAGVLPVYQWLRMMFTPTIKVTSVALDSEHNRLYIDAAQTLQANLPPLSWVYAPTCRLVVLLDLHRGGDGLFYVHRQQDFYEPQVMPGQLVPGGWTIINLIKLCSGFGCAIMAMMVMFLIGYWKPTAGKSPVGKAINGKKAT</sequence>
<keyword evidence="4" id="KW-1185">Reference proteome</keyword>
<dbReference type="PANTHER" id="PTHR35393:SF1">
    <property type="entry name" value="SNOAL-LIKE DOMAIN-CONTAINING PROTEIN"/>
    <property type="match status" value="1"/>
</dbReference>
<dbReference type="Proteomes" id="UP000245942">
    <property type="component" value="Unassembled WGS sequence"/>
</dbReference>
<dbReference type="STRING" id="1684307.A0A316U320"/>
<dbReference type="EMBL" id="KZ819330">
    <property type="protein sequence ID" value="PWN19712.1"/>
    <property type="molecule type" value="Genomic_DNA"/>
</dbReference>
<dbReference type="AlphaFoldDB" id="A0A316U320"/>
<dbReference type="GeneID" id="37012123"/>
<feature type="transmembrane region" description="Helical" evidence="1">
    <location>
        <begin position="152"/>
        <end position="175"/>
    </location>
</feature>
<feature type="domain" description="SigF-like NTF2-like" evidence="2">
    <location>
        <begin position="1"/>
        <end position="171"/>
    </location>
</feature>
<dbReference type="PANTHER" id="PTHR35393">
    <property type="entry name" value="CHROMOSOME 1, WHOLE GENOME SHOTGUN SEQUENCE"/>
    <property type="match status" value="1"/>
</dbReference>
<accession>A0A316U320</accession>
<evidence type="ECO:0000313" key="3">
    <source>
        <dbReference type="EMBL" id="PWN19712.1"/>
    </source>
</evidence>
<dbReference type="OrthoDB" id="2344312at2759"/>
<dbReference type="InterPro" id="IPR057514">
    <property type="entry name" value="NTF2_SigF"/>
</dbReference>
<evidence type="ECO:0000259" key="2">
    <source>
        <dbReference type="Pfam" id="PF24840"/>
    </source>
</evidence>
<keyword evidence="1" id="KW-1133">Transmembrane helix</keyword>
<dbReference type="Pfam" id="PF24840">
    <property type="entry name" value="NTF2_SigF"/>
    <property type="match status" value="1"/>
</dbReference>
<evidence type="ECO:0000256" key="1">
    <source>
        <dbReference type="SAM" id="Phobius"/>
    </source>
</evidence>
<keyword evidence="1" id="KW-0472">Membrane</keyword>
<proteinExistence type="predicted"/>
<dbReference type="RefSeq" id="XP_025346872.1">
    <property type="nucleotide sequence ID" value="XM_025490389.1"/>
</dbReference>
<organism evidence="3 4">
    <name type="scientific">Pseudomicrostroma glucosiphilum</name>
    <dbReference type="NCBI Taxonomy" id="1684307"/>
    <lineage>
        <taxon>Eukaryota</taxon>
        <taxon>Fungi</taxon>
        <taxon>Dikarya</taxon>
        <taxon>Basidiomycota</taxon>
        <taxon>Ustilaginomycotina</taxon>
        <taxon>Exobasidiomycetes</taxon>
        <taxon>Microstromatales</taxon>
        <taxon>Microstromatales incertae sedis</taxon>
        <taxon>Pseudomicrostroma</taxon>
    </lineage>
</organism>
<protein>
    <recommendedName>
        <fullName evidence="2">SigF-like NTF2-like domain-containing protein</fullName>
    </recommendedName>
</protein>
<evidence type="ECO:0000313" key="4">
    <source>
        <dbReference type="Proteomes" id="UP000245942"/>
    </source>
</evidence>
<name>A0A316U320_9BASI</name>
<keyword evidence="1" id="KW-0812">Transmembrane</keyword>
<reference evidence="3 4" key="1">
    <citation type="journal article" date="2018" name="Mol. Biol. Evol.">
        <title>Broad Genomic Sampling Reveals a Smut Pathogenic Ancestry of the Fungal Clade Ustilaginomycotina.</title>
        <authorList>
            <person name="Kijpornyongpan T."/>
            <person name="Mondo S.J."/>
            <person name="Barry K."/>
            <person name="Sandor L."/>
            <person name="Lee J."/>
            <person name="Lipzen A."/>
            <person name="Pangilinan J."/>
            <person name="LaButti K."/>
            <person name="Hainaut M."/>
            <person name="Henrissat B."/>
            <person name="Grigoriev I.V."/>
            <person name="Spatafora J.W."/>
            <person name="Aime M.C."/>
        </authorList>
    </citation>
    <scope>NUCLEOTIDE SEQUENCE [LARGE SCALE GENOMIC DNA]</scope>
    <source>
        <strain evidence="3 4">MCA 4718</strain>
    </source>
</reference>
<gene>
    <name evidence="3" type="ORF">BCV69DRAFT_250585</name>
</gene>